<dbReference type="FunFam" id="1.25.40.990:FF:000001">
    <property type="entry name" value="26S proteasome non-ATPase regulatory subunit"/>
    <property type="match status" value="1"/>
</dbReference>
<feature type="compositionally biased region" description="Pro residues" evidence="3">
    <location>
        <begin position="78"/>
        <end position="89"/>
    </location>
</feature>
<accession>S8C2E1</accession>
<dbReference type="PROSITE" id="PS50250">
    <property type="entry name" value="PCI"/>
    <property type="match status" value="1"/>
</dbReference>
<comment type="similarity">
    <text evidence="1">Belongs to the proteasome subunit S14 family.</text>
</comment>
<protein>
    <recommendedName>
        <fullName evidence="4">PCI domain-containing protein</fullName>
    </recommendedName>
</protein>
<dbReference type="GO" id="GO:0043161">
    <property type="term" value="P:proteasome-mediated ubiquitin-dependent protein catabolic process"/>
    <property type="evidence" value="ECO:0007669"/>
    <property type="project" value="TreeGrafter"/>
</dbReference>
<dbReference type="PANTHER" id="PTHR12387:SF0">
    <property type="entry name" value="26S PROTEASOME NON-ATPASE REGULATORY SUBUNIT 8"/>
    <property type="match status" value="1"/>
</dbReference>
<evidence type="ECO:0000256" key="1">
    <source>
        <dbReference type="ARBA" id="ARBA00009627"/>
    </source>
</evidence>
<feature type="region of interest" description="Disordered" evidence="3">
    <location>
        <begin position="24"/>
        <end position="60"/>
    </location>
</feature>
<dbReference type="InterPro" id="IPR000717">
    <property type="entry name" value="PCI_dom"/>
</dbReference>
<feature type="compositionally biased region" description="Low complexity" evidence="3">
    <location>
        <begin position="95"/>
        <end position="106"/>
    </location>
</feature>
<dbReference type="OMA" id="RERDWDI"/>
<evidence type="ECO:0000259" key="4">
    <source>
        <dbReference type="PROSITE" id="PS50250"/>
    </source>
</evidence>
<evidence type="ECO:0000256" key="3">
    <source>
        <dbReference type="SAM" id="MobiDB-lite"/>
    </source>
</evidence>
<dbReference type="GO" id="GO:0005634">
    <property type="term" value="C:nucleus"/>
    <property type="evidence" value="ECO:0007669"/>
    <property type="project" value="TreeGrafter"/>
</dbReference>
<dbReference type="AlphaFoldDB" id="S8C2E1"/>
<dbReference type="OrthoDB" id="8775810at2759"/>
<feature type="domain" description="PCI" evidence="4">
    <location>
        <begin position="257"/>
        <end position="440"/>
    </location>
</feature>
<dbReference type="Pfam" id="PF10075">
    <property type="entry name" value="CSN8_PSD8_EIF3K"/>
    <property type="match status" value="1"/>
</dbReference>
<dbReference type="HOGENOM" id="CLU_046003_1_1_1"/>
<dbReference type="eggNOG" id="KOG3151">
    <property type="taxonomic scope" value="Eukaryota"/>
</dbReference>
<sequence length="468" mass="51189">MAEAVLKVLKWRWLAKRVFASFAQPAAPQPSSSSPTTSPPSASASSTSPSTSSTVKPKSSSYWPFARFFRFQYFRPALPAPTSPKPPPAKDQATPEASSSQESQDPAPSPPPPPPTTSSPAPPPASPLILPPATPPPVTSPIPIQLPTPPATPEPVRTPSPNPPPPPLVNRRQPYLSHLPPLPPVTVTMSDIPTLHTKLISSFTARTHTATLPLLATAKLALLKANVLIPSTSTPPQLLLQGREILEIGALTSIYLSDTEAFNRYYNYLQPFYKVPANLIKPSQQEAKILGLYLLFLLSQGDAGGFHTALEVLNQEGKGDSENGWQWGEYVRYPVTLERWLMEGSYDKVWEATRKSKTPTEEFDVFTKILVSTLRQEIATSAQRAYPSLPISNAKNLLFLDTEKEVLQFSRERDWEVKDGRIYFPPEDEYDAADVPDTASVAAAKSAIHSGTIIENTIGYANELEQIV</sequence>
<feature type="compositionally biased region" description="Pro residues" evidence="3">
    <location>
        <begin position="107"/>
        <end position="168"/>
    </location>
</feature>
<feature type="region of interest" description="Disordered" evidence="3">
    <location>
        <begin position="77"/>
        <end position="173"/>
    </location>
</feature>
<dbReference type="Gene3D" id="1.25.40.990">
    <property type="match status" value="1"/>
</dbReference>
<keyword evidence="2" id="KW-0647">Proteasome</keyword>
<keyword evidence="6" id="KW-1185">Reference proteome</keyword>
<evidence type="ECO:0000313" key="6">
    <source>
        <dbReference type="Proteomes" id="UP000015100"/>
    </source>
</evidence>
<gene>
    <name evidence="5" type="ORF">H072_160</name>
</gene>
<dbReference type="InterPro" id="IPR006746">
    <property type="entry name" value="26S_Psome_Rpn12"/>
</dbReference>
<proteinExistence type="inferred from homology"/>
<dbReference type="GO" id="GO:0008541">
    <property type="term" value="C:proteasome regulatory particle, lid subcomplex"/>
    <property type="evidence" value="ECO:0007669"/>
    <property type="project" value="TreeGrafter"/>
</dbReference>
<evidence type="ECO:0000256" key="2">
    <source>
        <dbReference type="ARBA" id="ARBA00022942"/>
    </source>
</evidence>
<dbReference type="Proteomes" id="UP000015100">
    <property type="component" value="Unassembled WGS sequence"/>
</dbReference>
<name>S8C2E1_DACHA</name>
<reference evidence="5 6" key="1">
    <citation type="journal article" date="2013" name="PLoS Genet.">
        <title>Genomic mechanisms accounting for the adaptation to parasitism in nematode-trapping fungi.</title>
        <authorList>
            <person name="Meerupati T."/>
            <person name="Andersson K.M."/>
            <person name="Friman E."/>
            <person name="Kumar D."/>
            <person name="Tunlid A."/>
            <person name="Ahren D."/>
        </authorList>
    </citation>
    <scope>NUCLEOTIDE SEQUENCE [LARGE SCALE GENOMIC DNA]</scope>
    <source>
        <strain evidence="5 6">CBS 200.50</strain>
    </source>
</reference>
<dbReference type="GO" id="GO:0005829">
    <property type="term" value="C:cytosol"/>
    <property type="evidence" value="ECO:0007669"/>
    <property type="project" value="TreeGrafter"/>
</dbReference>
<reference evidence="6" key="2">
    <citation type="submission" date="2013-04" db="EMBL/GenBank/DDBJ databases">
        <title>Genomic mechanisms accounting for the adaptation to parasitism in nematode-trapping fungi.</title>
        <authorList>
            <person name="Ahren D.G."/>
        </authorList>
    </citation>
    <scope>NUCLEOTIDE SEQUENCE [LARGE SCALE GENOMIC DNA]</scope>
    <source>
        <strain evidence="6">CBS 200.50</strain>
    </source>
</reference>
<organism evidence="5 6">
    <name type="scientific">Dactylellina haptotyla (strain CBS 200.50)</name>
    <name type="common">Nematode-trapping fungus</name>
    <name type="synonym">Monacrosporium haptotylum</name>
    <dbReference type="NCBI Taxonomy" id="1284197"/>
    <lineage>
        <taxon>Eukaryota</taxon>
        <taxon>Fungi</taxon>
        <taxon>Dikarya</taxon>
        <taxon>Ascomycota</taxon>
        <taxon>Pezizomycotina</taxon>
        <taxon>Orbiliomycetes</taxon>
        <taxon>Orbiliales</taxon>
        <taxon>Orbiliaceae</taxon>
        <taxon>Dactylellina</taxon>
    </lineage>
</organism>
<dbReference type="InterPro" id="IPR033464">
    <property type="entry name" value="CSN8_PSD8_EIF3K"/>
</dbReference>
<evidence type="ECO:0000313" key="5">
    <source>
        <dbReference type="EMBL" id="EPS45848.1"/>
    </source>
</evidence>
<dbReference type="PANTHER" id="PTHR12387">
    <property type="entry name" value="26S PROTEASOME NON-ATPASE REGULATORY SUBUNIT 8"/>
    <property type="match status" value="1"/>
</dbReference>
<dbReference type="EMBL" id="AQGS01000003">
    <property type="protein sequence ID" value="EPS45848.1"/>
    <property type="molecule type" value="Genomic_DNA"/>
</dbReference>
<comment type="caution">
    <text evidence="5">The sequence shown here is derived from an EMBL/GenBank/DDBJ whole genome shotgun (WGS) entry which is preliminary data.</text>
</comment>
<dbReference type="STRING" id="1284197.S8C2E1"/>